<proteinExistence type="predicted"/>
<sequence>MPKNNNGAIEKRVFVNMPARIYFKRIVMRRKWFTWMSWLHARADLTIDTNVSPIAFDMTNATRLGRSPTALQGAEVFIILAERPLSGMQSLFHGRFSSTIISFTL</sequence>
<organism evidence="1 2">
    <name type="scientific">Caballeronia udeis</name>
    <dbReference type="NCBI Taxonomy" id="1232866"/>
    <lineage>
        <taxon>Bacteria</taxon>
        <taxon>Pseudomonadati</taxon>
        <taxon>Pseudomonadota</taxon>
        <taxon>Betaproteobacteria</taxon>
        <taxon>Burkholderiales</taxon>
        <taxon>Burkholderiaceae</taxon>
        <taxon>Caballeronia</taxon>
    </lineage>
</organism>
<dbReference type="AlphaFoldDB" id="A0A158FPN9"/>
<accession>A0A158FPN9</accession>
<dbReference type="EMBL" id="FCOK02000006">
    <property type="protein sequence ID" value="SAL21735.1"/>
    <property type="molecule type" value="Genomic_DNA"/>
</dbReference>
<name>A0A158FPN9_9BURK</name>
<evidence type="ECO:0000313" key="1">
    <source>
        <dbReference type="EMBL" id="SAL21735.1"/>
    </source>
</evidence>
<protein>
    <submittedName>
        <fullName evidence="1">Uncharacterized protein</fullName>
    </submittedName>
</protein>
<reference evidence="1 2" key="1">
    <citation type="submission" date="2016-01" db="EMBL/GenBank/DDBJ databases">
        <authorList>
            <person name="Oliw E.H."/>
        </authorList>
    </citation>
    <scope>NUCLEOTIDE SEQUENCE [LARGE SCALE GENOMIC DNA]</scope>
    <source>
        <strain evidence="1">LMG 27134</strain>
    </source>
</reference>
<gene>
    <name evidence="1" type="ORF">AWB69_01465</name>
</gene>
<dbReference type="Proteomes" id="UP000054683">
    <property type="component" value="Unassembled WGS sequence"/>
</dbReference>
<evidence type="ECO:0000313" key="2">
    <source>
        <dbReference type="Proteomes" id="UP000054683"/>
    </source>
</evidence>